<protein>
    <recommendedName>
        <fullName evidence="5">SH3 domain-containing protein</fullName>
    </recommendedName>
</protein>
<feature type="signal peptide" evidence="2">
    <location>
        <begin position="1"/>
        <end position="28"/>
    </location>
</feature>
<evidence type="ECO:0008006" key="5">
    <source>
        <dbReference type="Google" id="ProtNLM"/>
    </source>
</evidence>
<evidence type="ECO:0000313" key="3">
    <source>
        <dbReference type="EMBL" id="RPA85944.1"/>
    </source>
</evidence>
<accession>A0A3N4IWE3</accession>
<reference evidence="3 4" key="1">
    <citation type="journal article" date="2018" name="Nat. Ecol. Evol.">
        <title>Pezizomycetes genomes reveal the molecular basis of ectomycorrhizal truffle lifestyle.</title>
        <authorList>
            <person name="Murat C."/>
            <person name="Payen T."/>
            <person name="Noel B."/>
            <person name="Kuo A."/>
            <person name="Morin E."/>
            <person name="Chen J."/>
            <person name="Kohler A."/>
            <person name="Krizsan K."/>
            <person name="Balestrini R."/>
            <person name="Da Silva C."/>
            <person name="Montanini B."/>
            <person name="Hainaut M."/>
            <person name="Levati E."/>
            <person name="Barry K.W."/>
            <person name="Belfiori B."/>
            <person name="Cichocki N."/>
            <person name="Clum A."/>
            <person name="Dockter R.B."/>
            <person name="Fauchery L."/>
            <person name="Guy J."/>
            <person name="Iotti M."/>
            <person name="Le Tacon F."/>
            <person name="Lindquist E.A."/>
            <person name="Lipzen A."/>
            <person name="Malagnac F."/>
            <person name="Mello A."/>
            <person name="Molinier V."/>
            <person name="Miyauchi S."/>
            <person name="Poulain J."/>
            <person name="Riccioni C."/>
            <person name="Rubini A."/>
            <person name="Sitrit Y."/>
            <person name="Splivallo R."/>
            <person name="Traeger S."/>
            <person name="Wang M."/>
            <person name="Zifcakova L."/>
            <person name="Wipf D."/>
            <person name="Zambonelli A."/>
            <person name="Paolocci F."/>
            <person name="Nowrousian M."/>
            <person name="Ottonello S."/>
            <person name="Baldrian P."/>
            <person name="Spatafora J.W."/>
            <person name="Henrissat B."/>
            <person name="Nagy L.G."/>
            <person name="Aury J.M."/>
            <person name="Wincker P."/>
            <person name="Grigoriev I.V."/>
            <person name="Bonfante P."/>
            <person name="Martin F.M."/>
        </authorList>
    </citation>
    <scope>NUCLEOTIDE SEQUENCE [LARGE SCALE GENOMIC DNA]</scope>
    <source>
        <strain evidence="3 4">RN42</strain>
    </source>
</reference>
<name>A0A3N4IWE3_ASCIM</name>
<evidence type="ECO:0000256" key="1">
    <source>
        <dbReference type="SAM" id="MobiDB-lite"/>
    </source>
</evidence>
<proteinExistence type="predicted"/>
<keyword evidence="4" id="KW-1185">Reference proteome</keyword>
<dbReference type="Proteomes" id="UP000275078">
    <property type="component" value="Unassembled WGS sequence"/>
</dbReference>
<feature type="chain" id="PRO_5018309507" description="SH3 domain-containing protein" evidence="2">
    <location>
        <begin position="29"/>
        <end position="163"/>
    </location>
</feature>
<feature type="region of interest" description="Disordered" evidence="1">
    <location>
        <begin position="138"/>
        <end position="163"/>
    </location>
</feature>
<evidence type="ECO:0000313" key="4">
    <source>
        <dbReference type="Proteomes" id="UP000275078"/>
    </source>
</evidence>
<organism evidence="3 4">
    <name type="scientific">Ascobolus immersus RN42</name>
    <dbReference type="NCBI Taxonomy" id="1160509"/>
    <lineage>
        <taxon>Eukaryota</taxon>
        <taxon>Fungi</taxon>
        <taxon>Dikarya</taxon>
        <taxon>Ascomycota</taxon>
        <taxon>Pezizomycotina</taxon>
        <taxon>Pezizomycetes</taxon>
        <taxon>Pezizales</taxon>
        <taxon>Ascobolaceae</taxon>
        <taxon>Ascobolus</taxon>
    </lineage>
</organism>
<gene>
    <name evidence="3" type="ORF">BJ508DRAFT_373146</name>
</gene>
<dbReference type="AlphaFoldDB" id="A0A3N4IWE3"/>
<keyword evidence="2" id="KW-0732">Signal</keyword>
<sequence length="163" mass="17845">MHAFASFTTFPVSLLVIALASLSRTVQAQESEEVAPSSRSEQCLTSLPFTFQIAINRLAPGSVNTNHYMDPALAPEGFVPRSVDTALIPEDYYTPDEQELLELASFDDDQDMLELTSLAEEGYVPIDFEEDVEFIELPVGEETEGDATESEGDATESEGESEI</sequence>
<evidence type="ECO:0000256" key="2">
    <source>
        <dbReference type="SAM" id="SignalP"/>
    </source>
</evidence>
<dbReference type="EMBL" id="ML119651">
    <property type="protein sequence ID" value="RPA85944.1"/>
    <property type="molecule type" value="Genomic_DNA"/>
</dbReference>